<dbReference type="GO" id="GO:0070449">
    <property type="term" value="C:elongin complex"/>
    <property type="evidence" value="ECO:0007669"/>
    <property type="project" value="InterPro"/>
</dbReference>
<evidence type="ECO:0000256" key="2">
    <source>
        <dbReference type="ARBA" id="ARBA00023242"/>
    </source>
</evidence>
<feature type="compositionally biased region" description="Polar residues" evidence="4">
    <location>
        <begin position="100"/>
        <end position="112"/>
    </location>
</feature>
<name>A0A7J5XZD5_DISMA</name>
<comment type="caution">
    <text evidence="6">The sequence shown here is derived from an EMBL/GenBank/DDBJ whole genome shotgun (WGS) entry which is preliminary data.</text>
</comment>
<evidence type="ECO:0000259" key="5">
    <source>
        <dbReference type="PROSITE" id="PS51319"/>
    </source>
</evidence>
<organism evidence="6 7">
    <name type="scientific">Dissostichus mawsoni</name>
    <name type="common">Antarctic cod</name>
    <dbReference type="NCBI Taxonomy" id="36200"/>
    <lineage>
        <taxon>Eukaryota</taxon>
        <taxon>Metazoa</taxon>
        <taxon>Chordata</taxon>
        <taxon>Craniata</taxon>
        <taxon>Vertebrata</taxon>
        <taxon>Euteleostomi</taxon>
        <taxon>Actinopterygii</taxon>
        <taxon>Neopterygii</taxon>
        <taxon>Teleostei</taxon>
        <taxon>Neoteleostei</taxon>
        <taxon>Acanthomorphata</taxon>
        <taxon>Eupercaria</taxon>
        <taxon>Perciformes</taxon>
        <taxon>Notothenioidei</taxon>
        <taxon>Nototheniidae</taxon>
        <taxon>Dissostichus</taxon>
    </lineage>
</organism>
<evidence type="ECO:0000313" key="6">
    <source>
        <dbReference type="EMBL" id="KAF3842173.1"/>
    </source>
</evidence>
<dbReference type="SUPFAM" id="SSF47676">
    <property type="entry name" value="Conserved domain common to transcription factors TFIIS, elongin A, CRSP70"/>
    <property type="match status" value="1"/>
</dbReference>
<dbReference type="InterPro" id="IPR003617">
    <property type="entry name" value="TFIIS/CRSP70_N_sub"/>
</dbReference>
<feature type="region of interest" description="Disordered" evidence="4">
    <location>
        <begin position="80"/>
        <end position="147"/>
    </location>
</feature>
<dbReference type="Gene3D" id="1.20.930.10">
    <property type="entry name" value="Conserved domain common to transcription factors TFIIS, elongin A, CRSP70"/>
    <property type="match status" value="1"/>
</dbReference>
<dbReference type="EMBL" id="JAAKFY010000019">
    <property type="protein sequence ID" value="KAF3842173.1"/>
    <property type="molecule type" value="Genomic_DNA"/>
</dbReference>
<feature type="region of interest" description="Disordered" evidence="4">
    <location>
        <begin position="170"/>
        <end position="280"/>
    </location>
</feature>
<dbReference type="InterPro" id="IPR017923">
    <property type="entry name" value="TFIIS_N"/>
</dbReference>
<accession>A0A7J5XZD5</accession>
<dbReference type="PANTHER" id="PTHR15141:SF49">
    <property type="entry name" value="TFIIS N-TERMINAL DOMAIN-CONTAINING PROTEIN"/>
    <property type="match status" value="1"/>
</dbReference>
<dbReference type="InterPro" id="IPR010684">
    <property type="entry name" value="RNA_pol_II_trans_fac_SIII_A"/>
</dbReference>
<reference evidence="6 7" key="1">
    <citation type="submission" date="2020-03" db="EMBL/GenBank/DDBJ databases">
        <title>Dissostichus mawsoni Genome sequencing and assembly.</title>
        <authorList>
            <person name="Park H."/>
        </authorList>
    </citation>
    <scope>NUCLEOTIDE SEQUENCE [LARGE SCALE GENOMIC DNA]</scope>
    <source>
        <strain evidence="6">DM0001</strain>
        <tissue evidence="6">Muscle</tissue>
    </source>
</reference>
<evidence type="ECO:0000256" key="3">
    <source>
        <dbReference type="PROSITE-ProRule" id="PRU00649"/>
    </source>
</evidence>
<feature type="domain" description="TFIIS N-terminal" evidence="5">
    <location>
        <begin position="6"/>
        <end position="80"/>
    </location>
</feature>
<dbReference type="Pfam" id="PF08711">
    <property type="entry name" value="Med26"/>
    <property type="match status" value="1"/>
</dbReference>
<dbReference type="AlphaFoldDB" id="A0A7J5XZD5"/>
<feature type="compositionally biased region" description="Basic and acidic residues" evidence="4">
    <location>
        <begin position="227"/>
        <end position="248"/>
    </location>
</feature>
<dbReference type="Proteomes" id="UP000518266">
    <property type="component" value="Unassembled WGS sequence"/>
</dbReference>
<dbReference type="GO" id="GO:0006368">
    <property type="term" value="P:transcription elongation by RNA polymerase II"/>
    <property type="evidence" value="ECO:0007669"/>
    <property type="project" value="InterPro"/>
</dbReference>
<evidence type="ECO:0000256" key="1">
    <source>
        <dbReference type="ARBA" id="ARBA00004123"/>
    </source>
</evidence>
<dbReference type="OrthoDB" id="21513at2759"/>
<protein>
    <recommendedName>
        <fullName evidence="5">TFIIS N-terminal domain-containing protein</fullName>
    </recommendedName>
</protein>
<proteinExistence type="predicted"/>
<gene>
    <name evidence="6" type="ORF">F7725_024124</name>
</gene>
<dbReference type="PANTHER" id="PTHR15141">
    <property type="entry name" value="TRANSCRIPTION ELONGATION FACTOR B POLYPEPTIDE 3"/>
    <property type="match status" value="1"/>
</dbReference>
<feature type="non-terminal residue" evidence="6">
    <location>
        <position position="586"/>
    </location>
</feature>
<feature type="compositionally biased region" description="Basic and acidic residues" evidence="4">
    <location>
        <begin position="194"/>
        <end position="220"/>
    </location>
</feature>
<keyword evidence="7" id="KW-1185">Reference proteome</keyword>
<dbReference type="PROSITE" id="PS51319">
    <property type="entry name" value="TFIIS_N"/>
    <property type="match status" value="1"/>
</dbReference>
<dbReference type="Pfam" id="PF06881">
    <property type="entry name" value="Elongin_A"/>
    <property type="match status" value="1"/>
</dbReference>
<evidence type="ECO:0000313" key="7">
    <source>
        <dbReference type="Proteomes" id="UP000518266"/>
    </source>
</evidence>
<sequence length="586" mass="66814">MASSSDVVKKVARYKLQLTDTAESATVVKILQKLKDLDITFDILAETGIGKAVNSFRRHKQGGELAKSLVRSWKNLVPKESTSHTENGICESLPGKDQKCPNNGIRTHQMRPSSKRSKKADTEKQCKVGKRHKDQDENQGKSQETQDIVQNEVLKKYIKTKEDQIDDYVVSKKKKSDESKIKSGDTVTLPQNKNSEDTNRKSSSEKKSNKQQKESSKQAKESFSFKSIEKPSETFRKLASFKHERSPEISRSSEGQNKKTSKETQGPLKHKYEKMGHSINKKAKIELNDEKKGCEESSLSFESFLNYDGNASKRKQRSGVKKPSKTIKTVVKATQDAAIKPNNSPMMSINDTSPTKVCLTIVSKVTLLEFRLWLSKIDFESLMFQTFKESVMELIPLAIPLPDLLPECENQFTVDYFEKKDEKEPDFCEVSEESAGFTGQRLNKKMQVYSGAKTVFLPAMMSLHQQCIRTLQNNINLLYETGGVPFEILEPIYIGETDHLWGKHCQRDFKDSRLQEYESWKEMYVRLSEERERKLKRLTKSIVSANSTKPKGRQVKMAFIHTVAKPPRDVRIKQELHGTASQPQPQ</sequence>
<comment type="subcellular location">
    <subcellularLocation>
        <location evidence="1 3">Nucleus</location>
    </subcellularLocation>
</comment>
<dbReference type="InterPro" id="IPR051870">
    <property type="entry name" value="Elongin-A_domain"/>
</dbReference>
<keyword evidence="2 3" id="KW-0539">Nucleus</keyword>
<dbReference type="InterPro" id="IPR035441">
    <property type="entry name" value="TFIIS/LEDGF_dom_sf"/>
</dbReference>
<evidence type="ECO:0000256" key="4">
    <source>
        <dbReference type="SAM" id="MobiDB-lite"/>
    </source>
</evidence>
<dbReference type="CDD" id="cd00183">
    <property type="entry name" value="TFIIS_I"/>
    <property type="match status" value="1"/>
</dbReference>
<dbReference type="Gene3D" id="6.10.250.3180">
    <property type="match status" value="1"/>
</dbReference>
<dbReference type="SMART" id="SM00509">
    <property type="entry name" value="TFS2N"/>
    <property type="match status" value="1"/>
</dbReference>